<dbReference type="Proteomes" id="UP000479710">
    <property type="component" value="Unassembled WGS sequence"/>
</dbReference>
<comment type="caution">
    <text evidence="1">The sequence shown here is derived from an EMBL/GenBank/DDBJ whole genome shotgun (WGS) entry which is preliminary data.</text>
</comment>
<protein>
    <submittedName>
        <fullName evidence="1">Uncharacterized protein</fullName>
    </submittedName>
</protein>
<proteinExistence type="predicted"/>
<dbReference type="EMBL" id="SPHZ02000008">
    <property type="protein sequence ID" value="KAF0903334.1"/>
    <property type="molecule type" value="Genomic_DNA"/>
</dbReference>
<dbReference type="AlphaFoldDB" id="A0A6G1CTW9"/>
<gene>
    <name evidence="1" type="ORF">E2562_026610</name>
</gene>
<organism evidence="1 2">
    <name type="scientific">Oryza meyeriana var. granulata</name>
    <dbReference type="NCBI Taxonomy" id="110450"/>
    <lineage>
        <taxon>Eukaryota</taxon>
        <taxon>Viridiplantae</taxon>
        <taxon>Streptophyta</taxon>
        <taxon>Embryophyta</taxon>
        <taxon>Tracheophyta</taxon>
        <taxon>Spermatophyta</taxon>
        <taxon>Magnoliopsida</taxon>
        <taxon>Liliopsida</taxon>
        <taxon>Poales</taxon>
        <taxon>Poaceae</taxon>
        <taxon>BOP clade</taxon>
        <taxon>Oryzoideae</taxon>
        <taxon>Oryzeae</taxon>
        <taxon>Oryzinae</taxon>
        <taxon>Oryza</taxon>
        <taxon>Oryza meyeriana</taxon>
    </lineage>
</organism>
<evidence type="ECO:0000313" key="1">
    <source>
        <dbReference type="EMBL" id="KAF0903334.1"/>
    </source>
</evidence>
<sequence length="82" mass="9405">MSHGQVVFDSEFSWKKTLFRGKIIIPEIRNQGQQPTCVFNALCIAAEMQMGRSAAQRDPTCDMRLCFNVDSFVTQYEYYAGK</sequence>
<accession>A0A6G1CTW9</accession>
<reference evidence="1 2" key="1">
    <citation type="submission" date="2019-11" db="EMBL/GenBank/DDBJ databases">
        <title>Whole genome sequence of Oryza granulata.</title>
        <authorList>
            <person name="Li W."/>
        </authorList>
    </citation>
    <scope>NUCLEOTIDE SEQUENCE [LARGE SCALE GENOMIC DNA]</scope>
    <source>
        <strain evidence="2">cv. Menghai</strain>
        <tissue evidence="1">Leaf</tissue>
    </source>
</reference>
<keyword evidence="2" id="KW-1185">Reference proteome</keyword>
<evidence type="ECO:0000313" key="2">
    <source>
        <dbReference type="Proteomes" id="UP000479710"/>
    </source>
</evidence>
<name>A0A6G1CTW9_9ORYZ</name>
<dbReference type="OrthoDB" id="617964at2759"/>